<comment type="caution">
    <text evidence="2">The sequence shown here is derived from an EMBL/GenBank/DDBJ whole genome shotgun (WGS) entry which is preliminary data.</text>
</comment>
<keyword evidence="3" id="KW-1185">Reference proteome</keyword>
<accession>A0AAU9K5R8</accession>
<feature type="region of interest" description="Disordered" evidence="1">
    <location>
        <begin position="159"/>
        <end position="184"/>
    </location>
</feature>
<reference evidence="2" key="1">
    <citation type="submission" date="2021-09" db="EMBL/GenBank/DDBJ databases">
        <authorList>
            <consortium name="AG Swart"/>
            <person name="Singh M."/>
            <person name="Singh A."/>
            <person name="Seah K."/>
            <person name="Emmerich C."/>
        </authorList>
    </citation>
    <scope>NUCLEOTIDE SEQUENCE</scope>
    <source>
        <strain evidence="2">ATCC30299</strain>
    </source>
</reference>
<dbReference type="AlphaFoldDB" id="A0AAU9K5R8"/>
<sequence>MRANNRTKTLVLDTKDSKCITDLKEKRRSQRTYTITNTGEGNKLNEVIEEWEVIKTQLRERSVEPELKRNECMSPNMSTGSFIDIIKHSSEKSPKSSHGSKYTCTGKILFGRKKPPTHSQMLVSHDEELLMKLLHFKDEMLNKTPKKIIKVTNVMTPRNKPKMKQSASSLNLKETSCSPPKTKLKKEKSFLLKTMKI</sequence>
<organism evidence="2 3">
    <name type="scientific">Blepharisma stoltei</name>
    <dbReference type="NCBI Taxonomy" id="1481888"/>
    <lineage>
        <taxon>Eukaryota</taxon>
        <taxon>Sar</taxon>
        <taxon>Alveolata</taxon>
        <taxon>Ciliophora</taxon>
        <taxon>Postciliodesmatophora</taxon>
        <taxon>Heterotrichea</taxon>
        <taxon>Heterotrichida</taxon>
        <taxon>Blepharismidae</taxon>
        <taxon>Blepharisma</taxon>
    </lineage>
</organism>
<evidence type="ECO:0000313" key="2">
    <source>
        <dbReference type="EMBL" id="CAG9334383.1"/>
    </source>
</evidence>
<evidence type="ECO:0000256" key="1">
    <source>
        <dbReference type="SAM" id="MobiDB-lite"/>
    </source>
</evidence>
<name>A0AAU9K5R8_9CILI</name>
<dbReference type="EMBL" id="CAJZBQ010000058">
    <property type="protein sequence ID" value="CAG9334383.1"/>
    <property type="molecule type" value="Genomic_DNA"/>
</dbReference>
<protein>
    <submittedName>
        <fullName evidence="2">Uncharacterized protein</fullName>
    </submittedName>
</protein>
<evidence type="ECO:0000313" key="3">
    <source>
        <dbReference type="Proteomes" id="UP001162131"/>
    </source>
</evidence>
<dbReference type="Proteomes" id="UP001162131">
    <property type="component" value="Unassembled WGS sequence"/>
</dbReference>
<proteinExistence type="predicted"/>
<feature type="compositionally biased region" description="Polar residues" evidence="1">
    <location>
        <begin position="165"/>
        <end position="179"/>
    </location>
</feature>
<gene>
    <name evidence="2" type="ORF">BSTOLATCC_MIC61002</name>
</gene>